<dbReference type="PROSITE" id="PS00695">
    <property type="entry name" value="ENT_VIR_OMP_2"/>
    <property type="match status" value="1"/>
</dbReference>
<keyword evidence="2" id="KW-1134">Transmembrane beta strand</keyword>
<sequence length="81" mass="8583">MGINVNKTTVFASWREVSLGSAQEGSLQDSRSKGGVMYGAGVQINPLANWSVDIGYEGSRADLGGSKHSINGFNLGIGYRF</sequence>
<dbReference type="GO" id="GO:0044384">
    <property type="term" value="C:host outer membrane"/>
    <property type="evidence" value="ECO:0007669"/>
    <property type="project" value="InterPro"/>
</dbReference>
<dbReference type="EMBL" id="UFXZ01000001">
    <property type="protein sequence ID" value="STC85487.1"/>
    <property type="molecule type" value="Genomic_DNA"/>
</dbReference>
<accession>A0A376D9U5</accession>
<gene>
    <name evidence="7" type="primary">ail</name>
    <name evidence="7" type="ORF">NCTC12121_00858</name>
</gene>
<comment type="subcellular location">
    <subcellularLocation>
        <location evidence="1">Cell outer membrane</location>
        <topology evidence="1">Multi-pass membrane protein</topology>
    </subcellularLocation>
</comment>
<keyword evidence="5" id="KW-0472">Membrane</keyword>
<dbReference type="Pfam" id="PF13505">
    <property type="entry name" value="OMP_b-brl"/>
    <property type="match status" value="1"/>
</dbReference>
<evidence type="ECO:0000313" key="8">
    <source>
        <dbReference type="Proteomes" id="UP000255248"/>
    </source>
</evidence>
<dbReference type="PANTHER" id="PTHR35892">
    <property type="entry name" value="OUTER MEMBRANE PROTEIN PAGN-RELATED"/>
    <property type="match status" value="1"/>
</dbReference>
<proteinExistence type="predicted"/>
<feature type="domain" description="Outer membrane protein beta-barrel" evidence="6">
    <location>
        <begin position="22"/>
        <end position="81"/>
    </location>
</feature>
<keyword evidence="4" id="KW-0732">Signal</keyword>
<name>A0A376D9U5_9GAMM</name>
<dbReference type="SUPFAM" id="SSF56925">
    <property type="entry name" value="OMPA-like"/>
    <property type="match status" value="1"/>
</dbReference>
<dbReference type="InterPro" id="IPR006315">
    <property type="entry name" value="OM_autotransptr_brl_dom"/>
</dbReference>
<dbReference type="InterPro" id="IPR011250">
    <property type="entry name" value="OMP/PagP_B-barrel"/>
</dbReference>
<evidence type="ECO:0000256" key="3">
    <source>
        <dbReference type="ARBA" id="ARBA00022692"/>
    </source>
</evidence>
<evidence type="ECO:0000259" key="6">
    <source>
        <dbReference type="Pfam" id="PF13505"/>
    </source>
</evidence>
<dbReference type="NCBIfam" id="TIGR01414">
    <property type="entry name" value="autotrans_barl"/>
    <property type="match status" value="1"/>
</dbReference>
<dbReference type="PANTHER" id="PTHR35892:SF2">
    <property type="entry name" value="OUTER MEMBRANE PROTEIN PAGN"/>
    <property type="match status" value="1"/>
</dbReference>
<dbReference type="InterPro" id="IPR000758">
    <property type="entry name" value="Enterovir_OMP"/>
</dbReference>
<dbReference type="Gene3D" id="2.40.160.20">
    <property type="match status" value="1"/>
</dbReference>
<dbReference type="GO" id="GO:0009279">
    <property type="term" value="C:cell outer membrane"/>
    <property type="evidence" value="ECO:0007669"/>
    <property type="project" value="UniProtKB-SubCell"/>
</dbReference>
<evidence type="ECO:0000256" key="5">
    <source>
        <dbReference type="ARBA" id="ARBA00023136"/>
    </source>
</evidence>
<protein>
    <submittedName>
        <fullName evidence="7">Attachment invasion locus protein</fullName>
    </submittedName>
</protein>
<evidence type="ECO:0000256" key="4">
    <source>
        <dbReference type="ARBA" id="ARBA00022729"/>
    </source>
</evidence>
<dbReference type="AlphaFoldDB" id="A0A376D9U5"/>
<evidence type="ECO:0000256" key="2">
    <source>
        <dbReference type="ARBA" id="ARBA00022452"/>
    </source>
</evidence>
<evidence type="ECO:0000256" key="1">
    <source>
        <dbReference type="ARBA" id="ARBA00004571"/>
    </source>
</evidence>
<dbReference type="InterPro" id="IPR027385">
    <property type="entry name" value="Beta-barrel_OMP"/>
</dbReference>
<evidence type="ECO:0000313" key="7">
    <source>
        <dbReference type="EMBL" id="STC85487.1"/>
    </source>
</evidence>
<dbReference type="Proteomes" id="UP000255248">
    <property type="component" value="Unassembled WGS sequence"/>
</dbReference>
<keyword evidence="3" id="KW-0812">Transmembrane</keyword>
<dbReference type="RefSeq" id="WP_024523149.1">
    <property type="nucleotide sequence ID" value="NZ_CP065626.1"/>
</dbReference>
<reference evidence="7 8" key="1">
    <citation type="submission" date="2018-06" db="EMBL/GenBank/DDBJ databases">
        <authorList>
            <consortium name="Pathogen Informatics"/>
            <person name="Doyle S."/>
        </authorList>
    </citation>
    <scope>NUCLEOTIDE SEQUENCE [LARGE SCALE GENOMIC DNA]</scope>
    <source>
        <strain evidence="7 8">NCTC12121</strain>
    </source>
</reference>
<organism evidence="7 8">
    <name type="scientific">Edwardsiella hoshinae</name>
    <dbReference type="NCBI Taxonomy" id="93378"/>
    <lineage>
        <taxon>Bacteria</taxon>
        <taxon>Pseudomonadati</taxon>
        <taxon>Pseudomonadota</taxon>
        <taxon>Gammaproteobacteria</taxon>
        <taxon>Enterobacterales</taxon>
        <taxon>Hafniaceae</taxon>
        <taxon>Edwardsiella</taxon>
    </lineage>
</organism>
<dbReference type="InterPro" id="IPR051723">
    <property type="entry name" value="Bact_OM_Invasion-Related"/>
</dbReference>